<proteinExistence type="predicted"/>
<feature type="region of interest" description="Disordered" evidence="2">
    <location>
        <begin position="175"/>
        <end position="195"/>
    </location>
</feature>
<name>A0A0F4G490_9PEZI</name>
<evidence type="ECO:0000313" key="4">
    <source>
        <dbReference type="Proteomes" id="UP000033647"/>
    </source>
</evidence>
<sequence length="195" mass="22645">MSVWQISDNLESSLQDIVRSSLDRTFKRLQRELENVRRREDFKERAVILCTWPVVGQQQGPGSLIIDVLLDYFQLDREKAVARYKRHHGFIIDHFSSASAPQHVQLLGWTCPGPSEQVLDQIAQIADNCTKPSWGLNFRSVFRATYTYVMYWDLGWESLPPLTKDRKKLWPFESDEGEGGWHVGESPVMHNPEQE</sequence>
<keyword evidence="4" id="KW-1185">Reference proteome</keyword>
<dbReference type="Proteomes" id="UP000033647">
    <property type="component" value="Unassembled WGS sequence"/>
</dbReference>
<dbReference type="OrthoDB" id="3649979at2759"/>
<comment type="caution">
    <text evidence="3">The sequence shown here is derived from an EMBL/GenBank/DDBJ whole genome shotgun (WGS) entry which is preliminary data.</text>
</comment>
<dbReference type="AlphaFoldDB" id="A0A0F4G490"/>
<protein>
    <submittedName>
        <fullName evidence="3">Uncharacterized protein</fullName>
    </submittedName>
</protein>
<keyword evidence="1" id="KW-0175">Coiled coil</keyword>
<evidence type="ECO:0000256" key="1">
    <source>
        <dbReference type="SAM" id="Coils"/>
    </source>
</evidence>
<accession>A0A0F4G490</accession>
<organism evidence="3 4">
    <name type="scientific">Zymoseptoria brevis</name>
    <dbReference type="NCBI Taxonomy" id="1047168"/>
    <lineage>
        <taxon>Eukaryota</taxon>
        <taxon>Fungi</taxon>
        <taxon>Dikarya</taxon>
        <taxon>Ascomycota</taxon>
        <taxon>Pezizomycotina</taxon>
        <taxon>Dothideomycetes</taxon>
        <taxon>Dothideomycetidae</taxon>
        <taxon>Mycosphaerellales</taxon>
        <taxon>Mycosphaerellaceae</taxon>
        <taxon>Zymoseptoria</taxon>
    </lineage>
</organism>
<dbReference type="EMBL" id="LAFY01005873">
    <property type="protein sequence ID" value="KJX92109.1"/>
    <property type="molecule type" value="Genomic_DNA"/>
</dbReference>
<reference evidence="3 4" key="1">
    <citation type="submission" date="2015-03" db="EMBL/GenBank/DDBJ databases">
        <title>RNA-seq based gene annotation and comparative genomics of four Zymoseptoria species reveal species-specific pathogenicity related genes and transposable element activity.</title>
        <authorList>
            <person name="Grandaubert J."/>
            <person name="Bhattacharyya A."/>
            <person name="Stukenbrock E.H."/>
        </authorList>
    </citation>
    <scope>NUCLEOTIDE SEQUENCE [LARGE SCALE GENOMIC DNA]</scope>
    <source>
        <strain evidence="3 4">Zb18110</strain>
    </source>
</reference>
<feature type="coiled-coil region" evidence="1">
    <location>
        <begin position="19"/>
        <end position="46"/>
    </location>
</feature>
<evidence type="ECO:0000256" key="2">
    <source>
        <dbReference type="SAM" id="MobiDB-lite"/>
    </source>
</evidence>
<evidence type="ECO:0000313" key="3">
    <source>
        <dbReference type="EMBL" id="KJX92109.1"/>
    </source>
</evidence>
<gene>
    <name evidence="3" type="ORF">TI39_contig5918g00001</name>
</gene>